<dbReference type="NCBIfam" id="TIGR01484">
    <property type="entry name" value="HAD-SF-IIB"/>
    <property type="match status" value="1"/>
</dbReference>
<dbReference type="EC" id="3.1.3.23" evidence="3"/>
<keyword evidence="2 3" id="KW-0378">Hydrolase</keyword>
<dbReference type="Pfam" id="PF08282">
    <property type="entry name" value="Hydrolase_3"/>
    <property type="match status" value="1"/>
</dbReference>
<protein>
    <submittedName>
        <fullName evidence="3">Sugar phosphatase YidA</fullName>
        <ecNumber evidence="3">3.1.3.23</ecNumber>
    </submittedName>
</protein>
<evidence type="ECO:0000313" key="4">
    <source>
        <dbReference type="Proteomes" id="UP000093476"/>
    </source>
</evidence>
<dbReference type="PATRIC" id="fig|286156.4.peg.2379"/>
<keyword evidence="1" id="KW-0479">Metal-binding</keyword>
<dbReference type="AlphaFoldDB" id="A0A1C0U4D6"/>
<dbReference type="SUPFAM" id="SSF56784">
    <property type="entry name" value="HAD-like"/>
    <property type="match status" value="1"/>
</dbReference>
<name>A0A1C0U4D6_9GAMM</name>
<keyword evidence="4" id="KW-1185">Reference proteome</keyword>
<dbReference type="InterPro" id="IPR036412">
    <property type="entry name" value="HAD-like_sf"/>
</dbReference>
<dbReference type="GO" id="GO:0000287">
    <property type="term" value="F:magnesium ion binding"/>
    <property type="evidence" value="ECO:0007669"/>
    <property type="project" value="TreeGrafter"/>
</dbReference>
<reference evidence="3 4" key="1">
    <citation type="submission" date="2015-12" db="EMBL/GenBank/DDBJ databases">
        <title>Genome comparisons provide insights into the role of secondary metabolites in the pathogenic phase of the Photorhabdus life cycle.</title>
        <authorList>
            <person name="Tobias N.J."/>
            <person name="Mishra B."/>
            <person name="Gupta D.K."/>
            <person name="Thines M."/>
            <person name="Stinear T.P."/>
            <person name="Bode H.B."/>
        </authorList>
    </citation>
    <scope>NUCLEOTIDE SEQUENCE [LARGE SCALE GENOMIC DNA]</scope>
    <source>
        <strain evidence="3 4">PB68.1</strain>
    </source>
</reference>
<dbReference type="SFLD" id="SFLDG01144">
    <property type="entry name" value="C2.B.4:_PGP_Like"/>
    <property type="match status" value="1"/>
</dbReference>
<dbReference type="EMBL" id="LOMY01000074">
    <property type="protein sequence ID" value="OCQ52756.1"/>
    <property type="molecule type" value="Genomic_DNA"/>
</dbReference>
<comment type="caution">
    <text evidence="3">The sequence shown here is derived from an EMBL/GenBank/DDBJ whole genome shotgun (WGS) entry which is preliminary data.</text>
</comment>
<evidence type="ECO:0000313" key="3">
    <source>
        <dbReference type="EMBL" id="OCQ52756.1"/>
    </source>
</evidence>
<dbReference type="InterPro" id="IPR023214">
    <property type="entry name" value="HAD_sf"/>
</dbReference>
<dbReference type="GO" id="GO:0050308">
    <property type="term" value="F:sugar-phosphatase activity"/>
    <property type="evidence" value="ECO:0007669"/>
    <property type="project" value="UniProtKB-EC"/>
</dbReference>
<evidence type="ECO:0000256" key="2">
    <source>
        <dbReference type="ARBA" id="ARBA00022801"/>
    </source>
</evidence>
<dbReference type="SFLD" id="SFLDS00003">
    <property type="entry name" value="Haloacid_Dehalogenase"/>
    <property type="match status" value="1"/>
</dbReference>
<sequence length="268" mass="30039">MSIKLIAIDLDGTVLNESHQITPPVKQAIHHARKQGIHIVLASGRPFTGIQRYLQELELNETDNYCISSNGSVVHQANDGEHLLENLLDFKDYLFFESLSREIGVHLHALEFNRIYTANRDISPYTVREAFLTDTPLIYCPVDEMDKEMCFTKLMMIDHPNILSDAINFIPADAYEHYTLMQSSPYFLEILSKEANKGTAVKVIADHLGITRDKIMCIGDHNNDLAMIEFAGVGVAMGNAEQSVKNIAQFITATNEQDGVAIAINKFL</sequence>
<gene>
    <name evidence="3" type="primary">yidA</name>
    <name evidence="3" type="ORF">Ppb6_02100</name>
</gene>
<dbReference type="NCBIfam" id="TIGR00099">
    <property type="entry name" value="Cof-subfamily"/>
    <property type="match status" value="1"/>
</dbReference>
<accession>A0A1C0U4D6</accession>
<dbReference type="PANTHER" id="PTHR10000:SF8">
    <property type="entry name" value="HAD SUPERFAMILY HYDROLASE-LIKE, TYPE 3"/>
    <property type="match status" value="1"/>
</dbReference>
<organism evidence="3 4">
    <name type="scientific">Photorhabdus australis subsp. thailandensis</name>
    <dbReference type="NCBI Taxonomy" id="2805096"/>
    <lineage>
        <taxon>Bacteria</taxon>
        <taxon>Pseudomonadati</taxon>
        <taxon>Pseudomonadota</taxon>
        <taxon>Gammaproteobacteria</taxon>
        <taxon>Enterobacterales</taxon>
        <taxon>Morganellaceae</taxon>
        <taxon>Photorhabdus</taxon>
    </lineage>
</organism>
<evidence type="ECO:0000256" key="1">
    <source>
        <dbReference type="ARBA" id="ARBA00022723"/>
    </source>
</evidence>
<dbReference type="RefSeq" id="WP_065823176.1">
    <property type="nucleotide sequence ID" value="NZ_CAWMQZ010000074.1"/>
</dbReference>
<dbReference type="Gene3D" id="3.40.50.1000">
    <property type="entry name" value="HAD superfamily/HAD-like"/>
    <property type="match status" value="1"/>
</dbReference>
<dbReference type="InterPro" id="IPR000150">
    <property type="entry name" value="Cof"/>
</dbReference>
<dbReference type="SFLD" id="SFLDG01140">
    <property type="entry name" value="C2.B:_Phosphomannomutase_and_P"/>
    <property type="match status" value="1"/>
</dbReference>
<dbReference type="NCBIfam" id="NF007806">
    <property type="entry name" value="PRK10513.1"/>
    <property type="match status" value="1"/>
</dbReference>
<dbReference type="PANTHER" id="PTHR10000">
    <property type="entry name" value="PHOSPHOSERINE PHOSPHATASE"/>
    <property type="match status" value="1"/>
</dbReference>
<dbReference type="GO" id="GO:0005829">
    <property type="term" value="C:cytosol"/>
    <property type="evidence" value="ECO:0007669"/>
    <property type="project" value="TreeGrafter"/>
</dbReference>
<dbReference type="Proteomes" id="UP000093476">
    <property type="component" value="Unassembled WGS sequence"/>
</dbReference>
<dbReference type="STRING" id="286156.Ppb6_02100"/>
<proteinExistence type="predicted"/>
<dbReference type="InterPro" id="IPR006379">
    <property type="entry name" value="HAD-SF_hydro_IIB"/>
</dbReference>
<dbReference type="CDD" id="cd07516">
    <property type="entry name" value="HAD_Pase"/>
    <property type="match status" value="1"/>
</dbReference>
<dbReference type="PROSITE" id="PS01228">
    <property type="entry name" value="COF_1"/>
    <property type="match status" value="1"/>
</dbReference>
<dbReference type="Gene3D" id="3.30.1240.10">
    <property type="match status" value="1"/>
</dbReference>